<gene>
    <name evidence="1" type="ORF">COMA2_40277</name>
</gene>
<accession>A0A0S4LL42</accession>
<name>A0A0S4LL42_9BACT</name>
<evidence type="ECO:0000313" key="2">
    <source>
        <dbReference type="Proteomes" id="UP000198736"/>
    </source>
</evidence>
<keyword evidence="2" id="KW-1185">Reference proteome</keyword>
<sequence length="68" mass="7649">MTTNRPITDRIMAMLKDSPECDFDLFVTQCPELTWNDLFQEVGRLSRAGQVTITRGVGVFTVKLASVK</sequence>
<dbReference type="Proteomes" id="UP000198736">
    <property type="component" value="Unassembled WGS sequence"/>
</dbReference>
<dbReference type="EMBL" id="CZPZ01000031">
    <property type="protein sequence ID" value="CUS38252.1"/>
    <property type="molecule type" value="Genomic_DNA"/>
</dbReference>
<organism evidence="1 2">
    <name type="scientific">Candidatus Nitrospira nitrificans</name>
    <dbReference type="NCBI Taxonomy" id="1742973"/>
    <lineage>
        <taxon>Bacteria</taxon>
        <taxon>Pseudomonadati</taxon>
        <taxon>Nitrospirota</taxon>
        <taxon>Nitrospiria</taxon>
        <taxon>Nitrospirales</taxon>
        <taxon>Nitrospiraceae</taxon>
        <taxon>Nitrospira</taxon>
    </lineage>
</organism>
<reference evidence="2" key="1">
    <citation type="submission" date="2015-10" db="EMBL/GenBank/DDBJ databases">
        <authorList>
            <person name="Luecker S."/>
            <person name="Luecker S."/>
        </authorList>
    </citation>
    <scope>NUCLEOTIDE SEQUENCE [LARGE SCALE GENOMIC DNA]</scope>
</reference>
<proteinExistence type="predicted"/>
<dbReference type="OrthoDB" id="9757939at2"/>
<dbReference type="AlphaFoldDB" id="A0A0S4LL42"/>
<dbReference type="RefSeq" id="WP_090900139.1">
    <property type="nucleotide sequence ID" value="NZ_CZPZ01000031.1"/>
</dbReference>
<evidence type="ECO:0000313" key="1">
    <source>
        <dbReference type="EMBL" id="CUS38252.1"/>
    </source>
</evidence>
<protein>
    <submittedName>
        <fullName evidence="1">Uncharacterized protein</fullName>
    </submittedName>
</protein>